<dbReference type="SUPFAM" id="SSF48403">
    <property type="entry name" value="Ankyrin repeat"/>
    <property type="match status" value="1"/>
</dbReference>
<dbReference type="InterPro" id="IPR002110">
    <property type="entry name" value="Ankyrin_rpt"/>
</dbReference>
<accession>A0AAE0CES1</accession>
<name>A0AAE0CES1_9CHLO</name>
<sequence length="767" mass="83864">MPPVSNAPGFWDFMISYTQRNPHSNAVAVDLWHSLQGLGHSCWLDVKMACRDEAAMEEGVRNSSTLIAVISDGNGVKGNSYFERAYCLKELRWATDSNICIQPVVRAEDKKRIGEFVAAAPDDLKFIGSINFIHLDCTDASYWDLGVSLIVQQCRKRQNSLDPELFVGWLRQIKQLYQRARQHSEELRDDPENFDSREAKKHTELQLAQKWDALDKLMTAEDVMDLTQVMLEISSTVRSENLLDEYSNALRRMLTLVNEVFSADESRSAREARCLGGCTSRRSEAQPRGTNFQHCPNNNDTLASLLRDLRGADNNTALHIAASINLLWVVRFLTANEHTKHLVNMPNAQSWTPLHTAARFGHLEVCTTLVQAGATTTLITRVVEDSLKDSQETLSNLRTGNMAMFGGFVAAASSITSPLFPVLAVPGAMMAGQSTWKRLPRTPEDLARFHEQHEVVEFLKQHQRQIEKAPARIFNAATRLVIGTFTDTACTGSAVRSSALAASSSNTGPAASRGNQVPTETPTIFNAATRFLIGTRPNFKVDSRGFPIREVPDAGAPRANIASGGGPRDSDSEHQYDTACTGSAVRSSALAASSSSTGPAASRGNQVPTESWTTWENGCSAALSTAILSSWIYEVAGPSTDSYLVPNVMPLGARTPPRAWAPGGLHLEYLHKSGEGGSIVQWAILTSSDTIYVVFKGSDSILDGVVDLCYSPCDFAAHGVQVHSGMYLMLHQRVYPAVSREEGEGTSSRDCGGYAWISPSDGARFQE</sequence>
<keyword evidence="2 3" id="KW-0040">ANK repeat</keyword>
<evidence type="ECO:0000256" key="1">
    <source>
        <dbReference type="ARBA" id="ARBA00022737"/>
    </source>
</evidence>
<dbReference type="Gene3D" id="3.40.50.10140">
    <property type="entry name" value="Toll/interleukin-1 receptor homology (TIR) domain"/>
    <property type="match status" value="1"/>
</dbReference>
<feature type="repeat" description="ANK" evidence="3">
    <location>
        <begin position="349"/>
        <end position="381"/>
    </location>
</feature>
<dbReference type="PANTHER" id="PTHR24126">
    <property type="entry name" value="ANKYRIN REPEAT, PH AND SEC7 DOMAIN CONTAINING PROTEIN SECG-RELATED"/>
    <property type="match status" value="1"/>
</dbReference>
<dbReference type="InterPro" id="IPR029058">
    <property type="entry name" value="AB_hydrolase_fold"/>
</dbReference>
<feature type="compositionally biased region" description="Low complexity" evidence="4">
    <location>
        <begin position="591"/>
        <end position="602"/>
    </location>
</feature>
<dbReference type="SMART" id="SM00248">
    <property type="entry name" value="ANK"/>
    <property type="match status" value="2"/>
</dbReference>
<gene>
    <name evidence="5" type="ORF">CYMTET_38170</name>
</gene>
<feature type="region of interest" description="Disordered" evidence="4">
    <location>
        <begin position="741"/>
        <end position="767"/>
    </location>
</feature>
<evidence type="ECO:0000256" key="3">
    <source>
        <dbReference type="PROSITE-ProRule" id="PRU00023"/>
    </source>
</evidence>
<dbReference type="EMBL" id="LGRX02025353">
    <property type="protein sequence ID" value="KAK3252537.1"/>
    <property type="molecule type" value="Genomic_DNA"/>
</dbReference>
<dbReference type="PROSITE" id="PS50297">
    <property type="entry name" value="ANK_REP_REGION"/>
    <property type="match status" value="1"/>
</dbReference>
<dbReference type="InterPro" id="IPR035897">
    <property type="entry name" value="Toll_tir_struct_dom_sf"/>
</dbReference>
<feature type="region of interest" description="Disordered" evidence="4">
    <location>
        <begin position="591"/>
        <end position="611"/>
    </location>
</feature>
<dbReference type="PROSITE" id="PS50088">
    <property type="entry name" value="ANK_REPEAT"/>
    <property type="match status" value="1"/>
</dbReference>
<reference evidence="5 6" key="1">
    <citation type="journal article" date="2015" name="Genome Biol. Evol.">
        <title>Comparative Genomics of a Bacterivorous Green Alga Reveals Evolutionary Causalities and Consequences of Phago-Mixotrophic Mode of Nutrition.</title>
        <authorList>
            <person name="Burns J.A."/>
            <person name="Paasch A."/>
            <person name="Narechania A."/>
            <person name="Kim E."/>
        </authorList>
    </citation>
    <scope>NUCLEOTIDE SEQUENCE [LARGE SCALE GENOMIC DNA]</scope>
    <source>
        <strain evidence="5 6">PLY_AMNH</strain>
    </source>
</reference>
<evidence type="ECO:0000256" key="2">
    <source>
        <dbReference type="ARBA" id="ARBA00023043"/>
    </source>
</evidence>
<dbReference type="Pfam" id="PF12796">
    <property type="entry name" value="Ank_2"/>
    <property type="match status" value="1"/>
</dbReference>
<dbReference type="InterPro" id="IPR036770">
    <property type="entry name" value="Ankyrin_rpt-contain_sf"/>
</dbReference>
<keyword evidence="6" id="KW-1185">Reference proteome</keyword>
<proteinExistence type="predicted"/>
<dbReference type="AlphaFoldDB" id="A0AAE0CES1"/>
<evidence type="ECO:0000313" key="6">
    <source>
        <dbReference type="Proteomes" id="UP001190700"/>
    </source>
</evidence>
<feature type="region of interest" description="Disordered" evidence="4">
    <location>
        <begin position="544"/>
        <end position="579"/>
    </location>
</feature>
<protein>
    <submittedName>
        <fullName evidence="5">Uncharacterized protein</fullName>
    </submittedName>
</protein>
<dbReference type="PANTHER" id="PTHR24126:SF14">
    <property type="entry name" value="ANK_REP_REGION DOMAIN-CONTAINING PROTEIN"/>
    <property type="match status" value="1"/>
</dbReference>
<keyword evidence="1" id="KW-0677">Repeat</keyword>
<evidence type="ECO:0000313" key="5">
    <source>
        <dbReference type="EMBL" id="KAK3252537.1"/>
    </source>
</evidence>
<comment type="caution">
    <text evidence="5">The sequence shown here is derived from an EMBL/GenBank/DDBJ whole genome shotgun (WGS) entry which is preliminary data.</text>
</comment>
<evidence type="ECO:0000256" key="4">
    <source>
        <dbReference type="SAM" id="MobiDB-lite"/>
    </source>
</evidence>
<organism evidence="5 6">
    <name type="scientific">Cymbomonas tetramitiformis</name>
    <dbReference type="NCBI Taxonomy" id="36881"/>
    <lineage>
        <taxon>Eukaryota</taxon>
        <taxon>Viridiplantae</taxon>
        <taxon>Chlorophyta</taxon>
        <taxon>Pyramimonadophyceae</taxon>
        <taxon>Pyramimonadales</taxon>
        <taxon>Pyramimonadaceae</taxon>
        <taxon>Cymbomonas</taxon>
    </lineage>
</organism>
<dbReference type="Gene3D" id="1.25.40.20">
    <property type="entry name" value="Ankyrin repeat-containing domain"/>
    <property type="match status" value="1"/>
</dbReference>
<dbReference type="Proteomes" id="UP001190700">
    <property type="component" value="Unassembled WGS sequence"/>
</dbReference>
<dbReference type="Gene3D" id="3.40.50.1820">
    <property type="entry name" value="alpha/beta hydrolase"/>
    <property type="match status" value="1"/>
</dbReference>